<dbReference type="Gene3D" id="1.10.287.650">
    <property type="entry name" value="L27 domain"/>
    <property type="match status" value="2"/>
</dbReference>
<evidence type="ECO:0000256" key="3">
    <source>
        <dbReference type="ARBA" id="ARBA00022679"/>
    </source>
</evidence>
<keyword evidence="8" id="KW-0812">Transmembrane</keyword>
<dbReference type="Gene3D" id="1.10.510.10">
    <property type="entry name" value="Transferase(Phosphotransferase) domain 1"/>
    <property type="match status" value="1"/>
</dbReference>
<protein>
    <submittedName>
        <fullName evidence="9">Uncharacterized protein</fullName>
    </submittedName>
</protein>
<dbReference type="GO" id="GO:0005524">
    <property type="term" value="F:ATP binding"/>
    <property type="evidence" value="ECO:0007669"/>
    <property type="project" value="UniProtKB-KW"/>
</dbReference>
<dbReference type="SUPFAM" id="SSF56112">
    <property type="entry name" value="Protein kinase-like (PK-like)"/>
    <property type="match status" value="1"/>
</dbReference>
<dbReference type="SUPFAM" id="SSF101288">
    <property type="entry name" value="L27 domain"/>
    <property type="match status" value="1"/>
</dbReference>
<gene>
    <name evidence="9" type="ORF">SMTD_LOCUS8331</name>
</gene>
<feature type="transmembrane region" description="Helical" evidence="8">
    <location>
        <begin position="234"/>
        <end position="251"/>
    </location>
</feature>
<dbReference type="InterPro" id="IPR000719">
    <property type="entry name" value="Prot_kinase_dom"/>
</dbReference>
<keyword evidence="6" id="KW-0067">ATP-binding</keyword>
<dbReference type="AlphaFoldDB" id="A0A183P1U5"/>
<dbReference type="Gene3D" id="6.10.140.620">
    <property type="match status" value="1"/>
</dbReference>
<keyword evidence="5" id="KW-0418">Kinase</keyword>
<evidence type="ECO:0000256" key="7">
    <source>
        <dbReference type="SAM" id="MobiDB-lite"/>
    </source>
</evidence>
<sequence length="314" mass="35318">MISPEARDLVSRLLEVDPTQRLTIEEALRHPWISQKARASKTHLHETVEEMRRFNARRKLKGAILAAVSSTKWASFYTEPNILSDDDILDEDDEVTSAAVSAVLDSFEEMQCLTECFEKDSDLFQPVFEDEHLHCLLELYDHINTHSPGSDFHVPADATEIWAKVITELSVLNKTEMMSTVEELKFYMKQPHFRSVGTCSSSQILLKRMWSILAVAATSTFSASAGMLSGPAALPLLICLMAMLISSIALLQTYDVIAQEVYGPEAIRVTPPPLSSFLNGDEDDHMESDTDQPQVTRVRLVQFQKNTDEPMVRN</sequence>
<feature type="compositionally biased region" description="Acidic residues" evidence="7">
    <location>
        <begin position="280"/>
        <end position="290"/>
    </location>
</feature>
<evidence type="ECO:0000256" key="1">
    <source>
        <dbReference type="ARBA" id="ARBA00006692"/>
    </source>
</evidence>
<dbReference type="InterPro" id="IPR011009">
    <property type="entry name" value="Kinase-like_dom_sf"/>
</dbReference>
<dbReference type="STRING" id="31246.A0A183P1U5"/>
<keyword evidence="10" id="KW-1185">Reference proteome</keyword>
<evidence type="ECO:0000313" key="10">
    <source>
        <dbReference type="Proteomes" id="UP000269396"/>
    </source>
</evidence>
<dbReference type="PANTHER" id="PTHR24349">
    <property type="entry name" value="SERINE/THREONINE-PROTEIN KINASE"/>
    <property type="match status" value="1"/>
</dbReference>
<dbReference type="InterPro" id="IPR004172">
    <property type="entry name" value="L27_dom"/>
</dbReference>
<accession>A0A183P1U5</accession>
<evidence type="ECO:0000256" key="5">
    <source>
        <dbReference type="ARBA" id="ARBA00022777"/>
    </source>
</evidence>
<dbReference type="PROSITE" id="PS50011">
    <property type="entry name" value="PROTEIN_KINASE_DOM"/>
    <property type="match status" value="1"/>
</dbReference>
<reference evidence="9 10" key="1">
    <citation type="submission" date="2018-11" db="EMBL/GenBank/DDBJ databases">
        <authorList>
            <consortium name="Pathogen Informatics"/>
        </authorList>
    </citation>
    <scope>NUCLEOTIDE SEQUENCE [LARGE SCALE GENOMIC DNA]</scope>
    <source>
        <strain>Denwood</strain>
        <strain evidence="10">Zambia</strain>
    </source>
</reference>
<dbReference type="GO" id="GO:0004674">
    <property type="term" value="F:protein serine/threonine kinase activity"/>
    <property type="evidence" value="ECO:0007669"/>
    <property type="project" value="UniProtKB-KW"/>
</dbReference>
<name>A0A183P1U5_9TREM</name>
<keyword evidence="8" id="KW-1133">Transmembrane helix</keyword>
<dbReference type="PROSITE" id="PS51022">
    <property type="entry name" value="L27"/>
    <property type="match status" value="1"/>
</dbReference>
<dbReference type="Proteomes" id="UP000269396">
    <property type="component" value="Unassembled WGS sequence"/>
</dbReference>
<keyword evidence="2" id="KW-0723">Serine/threonine-protein kinase</keyword>
<evidence type="ECO:0000313" key="9">
    <source>
        <dbReference type="EMBL" id="VDP44119.1"/>
    </source>
</evidence>
<dbReference type="InterPro" id="IPR014775">
    <property type="entry name" value="L27_C"/>
</dbReference>
<evidence type="ECO:0000256" key="6">
    <source>
        <dbReference type="ARBA" id="ARBA00022840"/>
    </source>
</evidence>
<comment type="similarity">
    <text evidence="1">Belongs to the protein kinase superfamily. CAMK Ser/Thr protein kinase family.</text>
</comment>
<dbReference type="EMBL" id="UZAL01028853">
    <property type="protein sequence ID" value="VDP44119.1"/>
    <property type="molecule type" value="Genomic_DNA"/>
</dbReference>
<evidence type="ECO:0000256" key="2">
    <source>
        <dbReference type="ARBA" id="ARBA00022527"/>
    </source>
</evidence>
<evidence type="ECO:0000256" key="8">
    <source>
        <dbReference type="SAM" id="Phobius"/>
    </source>
</evidence>
<keyword evidence="3" id="KW-0808">Transferase</keyword>
<dbReference type="InterPro" id="IPR050205">
    <property type="entry name" value="CDPK_Ser/Thr_kinases"/>
</dbReference>
<keyword evidence="4" id="KW-0547">Nucleotide-binding</keyword>
<organism evidence="9 10">
    <name type="scientific">Schistosoma mattheei</name>
    <dbReference type="NCBI Taxonomy" id="31246"/>
    <lineage>
        <taxon>Eukaryota</taxon>
        <taxon>Metazoa</taxon>
        <taxon>Spiralia</taxon>
        <taxon>Lophotrochozoa</taxon>
        <taxon>Platyhelminthes</taxon>
        <taxon>Trematoda</taxon>
        <taxon>Digenea</taxon>
        <taxon>Strigeidida</taxon>
        <taxon>Schistosomatoidea</taxon>
        <taxon>Schistosomatidae</taxon>
        <taxon>Schistosoma</taxon>
    </lineage>
</organism>
<feature type="region of interest" description="Disordered" evidence="7">
    <location>
        <begin position="273"/>
        <end position="293"/>
    </location>
</feature>
<proteinExistence type="inferred from homology"/>
<evidence type="ECO:0000256" key="4">
    <source>
        <dbReference type="ARBA" id="ARBA00022741"/>
    </source>
</evidence>
<keyword evidence="8" id="KW-0472">Membrane</keyword>
<dbReference type="Pfam" id="PF02828">
    <property type="entry name" value="L27"/>
    <property type="match status" value="1"/>
</dbReference>
<dbReference type="InterPro" id="IPR036892">
    <property type="entry name" value="L27_dom_sf"/>
</dbReference>